<comment type="caution">
    <text evidence="2">The sequence shown here is derived from an EMBL/GenBank/DDBJ whole genome shotgun (WGS) entry which is preliminary data.</text>
</comment>
<accession>A0ABU4EXS6</accession>
<evidence type="ECO:0000313" key="3">
    <source>
        <dbReference type="Proteomes" id="UP001185792"/>
    </source>
</evidence>
<proteinExistence type="predicted"/>
<keyword evidence="3" id="KW-1185">Reference proteome</keyword>
<dbReference type="Pfam" id="PF05119">
    <property type="entry name" value="Terminase_4"/>
    <property type="match status" value="1"/>
</dbReference>
<feature type="region of interest" description="Disordered" evidence="1">
    <location>
        <begin position="1"/>
        <end position="45"/>
    </location>
</feature>
<reference evidence="2 3" key="1">
    <citation type="submission" date="2023-10" db="EMBL/GenBank/DDBJ databases">
        <title>Development of a sustainable strategy for remediation of hydrocarbon-contaminated territories based on the waste exchange concept.</title>
        <authorList>
            <person name="Krivoruchko A."/>
        </authorList>
    </citation>
    <scope>NUCLEOTIDE SEQUENCE [LARGE SCALE GENOMIC DNA]</scope>
    <source>
        <strain evidence="2 3">IEGM 1236</strain>
    </source>
</reference>
<dbReference type="InterPro" id="IPR006448">
    <property type="entry name" value="Phage_term_ssu_P27"/>
</dbReference>
<dbReference type="EMBL" id="JAWLUM010000003">
    <property type="protein sequence ID" value="MDV7136030.1"/>
    <property type="molecule type" value="Genomic_DNA"/>
</dbReference>
<organism evidence="2 3">
    <name type="scientific">Williamsia marianensis</name>
    <dbReference type="NCBI Taxonomy" id="85044"/>
    <lineage>
        <taxon>Bacteria</taxon>
        <taxon>Bacillati</taxon>
        <taxon>Actinomycetota</taxon>
        <taxon>Actinomycetes</taxon>
        <taxon>Mycobacteriales</taxon>
        <taxon>Nocardiaceae</taxon>
        <taxon>Williamsia</taxon>
    </lineage>
</organism>
<dbReference type="RefSeq" id="WP_317714204.1">
    <property type="nucleotide sequence ID" value="NZ_JAWLUM010000003.1"/>
</dbReference>
<evidence type="ECO:0000256" key="1">
    <source>
        <dbReference type="SAM" id="MobiDB-lite"/>
    </source>
</evidence>
<dbReference type="Proteomes" id="UP001185792">
    <property type="component" value="Unassembled WGS sequence"/>
</dbReference>
<protein>
    <submittedName>
        <fullName evidence="2">P27 family phage terminase small subunit</fullName>
    </submittedName>
</protein>
<sequence length="175" mass="18701">MPRGVRTPPNLRVLGGREVGRDSGGRPIAPAAPAEREAPPKPADLSAAASVEWDRIVAGSLTELKVLKPEDLAVLHAYVELYALVQSSLKALAVQGITQTVTRRDNGGGKTTKREESPEVRTFLRLSAELRSYVNHLGLSPQAEAAAWQTAIAGNTDDPNTMWDPVTRTGNPFAG</sequence>
<name>A0ABU4EXS6_WILMA</name>
<evidence type="ECO:0000313" key="2">
    <source>
        <dbReference type="EMBL" id="MDV7136030.1"/>
    </source>
</evidence>
<gene>
    <name evidence="2" type="ORF">R4198_20200</name>
</gene>